<name>A0A6P1M6T6_9BACT</name>
<protein>
    <submittedName>
        <fullName evidence="1">Uncharacterized protein</fullName>
    </submittedName>
</protein>
<dbReference type="RefSeq" id="WP_160626495.1">
    <property type="nucleotide sequence ID" value="NZ_CP047593.1"/>
</dbReference>
<dbReference type="Proteomes" id="UP000464954">
    <property type="component" value="Chromosome"/>
</dbReference>
<sequence>MRVFGHLQHEYCKGFHNQALHTAAAEDVDIAVRRIGKTNLRQYIPDEVLSDRDR</sequence>
<evidence type="ECO:0000313" key="1">
    <source>
        <dbReference type="EMBL" id="QHI68304.1"/>
    </source>
</evidence>
<gene>
    <name evidence="1" type="ORF">GT409_02140</name>
</gene>
<evidence type="ECO:0000313" key="2">
    <source>
        <dbReference type="Proteomes" id="UP000464954"/>
    </source>
</evidence>
<dbReference type="InterPro" id="IPR036780">
    <property type="entry name" value="PG1857-like_sf"/>
</dbReference>
<dbReference type="EMBL" id="CP047593">
    <property type="protein sequence ID" value="QHI68304.1"/>
    <property type="molecule type" value="Genomic_DNA"/>
</dbReference>
<keyword evidence="2" id="KW-1185">Reference proteome</keyword>
<accession>A0A6P1M6T6</accession>
<reference evidence="1 2" key="1">
    <citation type="submission" date="2020-01" db="EMBL/GenBank/DDBJ databases">
        <title>Ponticoccus aerotolerans gen. nov., sp. nov., an anaerobic bacterium and proposal of Ponticoccusceae fam. nov., Ponticoccusles ord. nov. and Ponticoccuse classis nov. in the phylum Kiritimatiellaeota.</title>
        <authorList>
            <person name="Zhou L.Y."/>
            <person name="Du Z.J."/>
        </authorList>
    </citation>
    <scope>NUCLEOTIDE SEQUENCE [LARGE SCALE GENOMIC DNA]</scope>
    <source>
        <strain evidence="1 2">S-5007</strain>
    </source>
</reference>
<organism evidence="1 2">
    <name type="scientific">Tichowtungia aerotolerans</name>
    <dbReference type="NCBI Taxonomy" id="2697043"/>
    <lineage>
        <taxon>Bacteria</taxon>
        <taxon>Pseudomonadati</taxon>
        <taxon>Kiritimatiellota</taxon>
        <taxon>Tichowtungiia</taxon>
        <taxon>Tichowtungiales</taxon>
        <taxon>Tichowtungiaceae</taxon>
        <taxon>Tichowtungia</taxon>
    </lineage>
</organism>
<dbReference type="KEGG" id="taer:GT409_02140"/>
<dbReference type="AlphaFoldDB" id="A0A6P1M6T6"/>
<dbReference type="SUPFAM" id="SSF160448">
    <property type="entry name" value="PG1857-like"/>
    <property type="match status" value="1"/>
</dbReference>
<proteinExistence type="predicted"/>